<protein>
    <submittedName>
        <fullName evidence="1">Uncharacterized protein</fullName>
    </submittedName>
</protein>
<feature type="non-terminal residue" evidence="1">
    <location>
        <position position="108"/>
    </location>
</feature>
<proteinExistence type="predicted"/>
<comment type="caution">
    <text evidence="1">The sequence shown here is derived from an EMBL/GenBank/DDBJ whole genome shotgun (WGS) entry which is preliminary data.</text>
</comment>
<gene>
    <name evidence="1" type="ORF">S03H2_08011</name>
</gene>
<sequence>MANRINPRTLAKEWVESHVPGGTVIAKERYTAPLNAFDSKRSYKLVRIEAIAKRNIDWYREREVSYVMTSNYYERYLPKWRLSPYYIYLANYEEMLHYLELVKQIDSI</sequence>
<reference evidence="1" key="1">
    <citation type="journal article" date="2014" name="Front. Microbiol.">
        <title>High frequency of phylogenetically diverse reductive dehalogenase-homologous genes in deep subseafloor sedimentary metagenomes.</title>
        <authorList>
            <person name="Kawai M."/>
            <person name="Futagami T."/>
            <person name="Toyoda A."/>
            <person name="Takaki Y."/>
            <person name="Nishi S."/>
            <person name="Hori S."/>
            <person name="Arai W."/>
            <person name="Tsubouchi T."/>
            <person name="Morono Y."/>
            <person name="Uchiyama I."/>
            <person name="Ito T."/>
            <person name="Fujiyama A."/>
            <person name="Inagaki F."/>
            <person name="Takami H."/>
        </authorList>
    </citation>
    <scope>NUCLEOTIDE SEQUENCE</scope>
    <source>
        <strain evidence="1">Expedition CK06-06</strain>
    </source>
</reference>
<name>X1F562_9ZZZZ</name>
<evidence type="ECO:0000313" key="1">
    <source>
        <dbReference type="EMBL" id="GAH27710.1"/>
    </source>
</evidence>
<organism evidence="1">
    <name type="scientific">marine sediment metagenome</name>
    <dbReference type="NCBI Taxonomy" id="412755"/>
    <lineage>
        <taxon>unclassified sequences</taxon>
        <taxon>metagenomes</taxon>
        <taxon>ecological metagenomes</taxon>
    </lineage>
</organism>
<dbReference type="EMBL" id="BARU01003810">
    <property type="protein sequence ID" value="GAH27710.1"/>
    <property type="molecule type" value="Genomic_DNA"/>
</dbReference>
<dbReference type="AlphaFoldDB" id="X1F562"/>
<accession>X1F562</accession>